<dbReference type="CDD" id="cd00085">
    <property type="entry name" value="HNHc"/>
    <property type="match status" value="1"/>
</dbReference>
<dbReference type="AlphaFoldDB" id="A0A6M3K4J5"/>
<dbReference type="EMBL" id="MT142278">
    <property type="protein sequence ID" value="QJA77346.1"/>
    <property type="molecule type" value="Genomic_DNA"/>
</dbReference>
<dbReference type="SMART" id="SM00496">
    <property type="entry name" value="IENR2"/>
    <property type="match status" value="2"/>
</dbReference>
<dbReference type="InterPro" id="IPR002711">
    <property type="entry name" value="HNH"/>
</dbReference>
<reference evidence="3" key="1">
    <citation type="submission" date="2020-03" db="EMBL/GenBank/DDBJ databases">
        <title>The deep terrestrial virosphere.</title>
        <authorList>
            <person name="Holmfeldt K."/>
            <person name="Nilsson E."/>
            <person name="Simone D."/>
            <person name="Lopez-Fernandez M."/>
            <person name="Wu X."/>
            <person name="de Brujin I."/>
            <person name="Lundin D."/>
            <person name="Andersson A."/>
            <person name="Bertilsson S."/>
            <person name="Dopson M."/>
        </authorList>
    </citation>
    <scope>NUCLEOTIDE SEQUENCE</scope>
    <source>
        <strain evidence="3">MM415A01322</strain>
    </source>
</reference>
<evidence type="ECO:0000259" key="2">
    <source>
        <dbReference type="SMART" id="SM00507"/>
    </source>
</evidence>
<accession>A0A6M3K4J5</accession>
<organism evidence="3">
    <name type="scientific">viral metagenome</name>
    <dbReference type="NCBI Taxonomy" id="1070528"/>
    <lineage>
        <taxon>unclassified sequences</taxon>
        <taxon>metagenomes</taxon>
        <taxon>organismal metagenomes</taxon>
    </lineage>
</organism>
<feature type="domain" description="Nuclease associated modular" evidence="1">
    <location>
        <begin position="54"/>
        <end position="70"/>
    </location>
</feature>
<gene>
    <name evidence="3" type="ORF">MM415A01322_0011</name>
</gene>
<keyword evidence="3" id="KW-0540">Nuclease</keyword>
<dbReference type="Gene3D" id="1.10.30.50">
    <property type="match status" value="1"/>
</dbReference>
<dbReference type="GO" id="GO:0008270">
    <property type="term" value="F:zinc ion binding"/>
    <property type="evidence" value="ECO:0007669"/>
    <property type="project" value="InterPro"/>
</dbReference>
<dbReference type="Pfam" id="PF07460">
    <property type="entry name" value="NUMOD3"/>
    <property type="match status" value="2"/>
</dbReference>
<name>A0A6M3K4J5_9ZZZZ</name>
<sequence length="205" mass="23880">MMGRPYFKTGGNFICPVCKKSFYRTPGQIKRGATKTCSKACLSTFFRGKGNPFWNKTHDPKIREHMSQARKGKCLGNKNGLGYRHTDEARKKIAEASRNLWSTERDKMVESRVRGENHRFHKSPELRRYRKEFTPRQRREWIGDKCAFCGSTENIELDHIIPIFDQGTPDRANVQTLCRGCNLWKIQYVDLPRYHARLALQGGRI</sequence>
<dbReference type="GO" id="GO:0004519">
    <property type="term" value="F:endonuclease activity"/>
    <property type="evidence" value="ECO:0007669"/>
    <property type="project" value="UniProtKB-KW"/>
</dbReference>
<dbReference type="InterPro" id="IPR003615">
    <property type="entry name" value="HNH_nuc"/>
</dbReference>
<dbReference type="Pfam" id="PF01844">
    <property type="entry name" value="HNH"/>
    <property type="match status" value="1"/>
</dbReference>
<dbReference type="InterPro" id="IPR003611">
    <property type="entry name" value="NUMOD3"/>
</dbReference>
<dbReference type="GO" id="GO:0003677">
    <property type="term" value="F:DNA binding"/>
    <property type="evidence" value="ECO:0007669"/>
    <property type="project" value="InterPro"/>
</dbReference>
<feature type="domain" description="HNH nuclease" evidence="2">
    <location>
        <begin position="136"/>
        <end position="183"/>
    </location>
</feature>
<evidence type="ECO:0000259" key="1">
    <source>
        <dbReference type="SMART" id="SM00496"/>
    </source>
</evidence>
<dbReference type="SUPFAM" id="SSF64496">
    <property type="entry name" value="DNA-binding domain of intron-encoded endonucleases"/>
    <property type="match status" value="1"/>
</dbReference>
<keyword evidence="3" id="KW-0378">Hydrolase</keyword>
<dbReference type="SMART" id="SM00507">
    <property type="entry name" value="HNHc"/>
    <property type="match status" value="1"/>
</dbReference>
<feature type="domain" description="Nuclease associated modular" evidence="1">
    <location>
        <begin position="81"/>
        <end position="97"/>
    </location>
</feature>
<keyword evidence="3" id="KW-0255">Endonuclease</keyword>
<evidence type="ECO:0000313" key="3">
    <source>
        <dbReference type="EMBL" id="QJA77346.1"/>
    </source>
</evidence>
<proteinExistence type="predicted"/>
<protein>
    <submittedName>
        <fullName evidence="3">Putative homing endonuclease</fullName>
    </submittedName>
</protein>